<evidence type="ECO:0000313" key="2">
    <source>
        <dbReference type="EMBL" id="MDT0545595.1"/>
    </source>
</evidence>
<proteinExistence type="predicted"/>
<dbReference type="EMBL" id="JAVRFD010000011">
    <property type="protein sequence ID" value="MDT0545595.1"/>
    <property type="molecule type" value="Genomic_DNA"/>
</dbReference>
<keyword evidence="3" id="KW-1185">Reference proteome</keyword>
<protein>
    <submittedName>
        <fullName evidence="2">Bifunctional DNA primase/polymerase</fullName>
    </submittedName>
</protein>
<feature type="domain" description="DNA primase/polymerase bifunctional N-terminal" evidence="1">
    <location>
        <begin position="9"/>
        <end position="193"/>
    </location>
</feature>
<reference evidence="2" key="1">
    <citation type="submission" date="2024-05" db="EMBL/GenBank/DDBJ databases">
        <title>30 novel species of actinomycetes from the DSMZ collection.</title>
        <authorList>
            <person name="Nouioui I."/>
        </authorList>
    </citation>
    <scope>NUCLEOTIDE SEQUENCE</scope>
    <source>
        <strain evidence="2">DSM 41529</strain>
    </source>
</reference>
<sequence length="302" mass="32655">MTPDVLDAALNAAERGWRVFPLRPGGKRPAGHREDNCPGTGRCARVHLKPEQRATTDDRLILGCWTFRPYNVGIATGPSGLVVVDLDTPKSAADRPPEEWKDMPDGMAVFSALCERAGQAVPTTHTVRTGRGGRHLYFTAPPGVRLGGTAGALGWKVDTRAWGGYVVAAGCVVKGRPYRVEDPREPVPLPGWLLDALKPPPAPVGPLRLSVPRDASRVARVALERETAAVAAADKGGRERQLFLSARAVGRFVAWGDIPRHEVEAAFQVVGESVGLKPYECRSTLRSVLNWCVRTARPRETA</sequence>
<dbReference type="SMART" id="SM00943">
    <property type="entry name" value="Prim-Pol"/>
    <property type="match status" value="1"/>
</dbReference>
<dbReference type="SUPFAM" id="SSF56747">
    <property type="entry name" value="Prim-pol domain"/>
    <property type="match status" value="1"/>
</dbReference>
<organism evidence="2 3">
    <name type="scientific">Streptomyces lonegramiae</name>
    <dbReference type="NCBI Taxonomy" id="3075524"/>
    <lineage>
        <taxon>Bacteria</taxon>
        <taxon>Bacillati</taxon>
        <taxon>Actinomycetota</taxon>
        <taxon>Actinomycetes</taxon>
        <taxon>Kitasatosporales</taxon>
        <taxon>Streptomycetaceae</taxon>
        <taxon>Streptomyces</taxon>
    </lineage>
</organism>
<accession>A0ABU2XJD3</accession>
<gene>
    <name evidence="2" type="ORF">RND15_23190</name>
</gene>
<evidence type="ECO:0000313" key="3">
    <source>
        <dbReference type="Proteomes" id="UP001180754"/>
    </source>
</evidence>
<comment type="caution">
    <text evidence="2">The sequence shown here is derived from an EMBL/GenBank/DDBJ whole genome shotgun (WGS) entry which is preliminary data.</text>
</comment>
<dbReference type="InterPro" id="IPR015330">
    <property type="entry name" value="DNA_primase/pol_bifunc_N"/>
</dbReference>
<evidence type="ECO:0000259" key="1">
    <source>
        <dbReference type="SMART" id="SM00943"/>
    </source>
</evidence>
<dbReference type="CDD" id="cd04859">
    <property type="entry name" value="Prim_Pol"/>
    <property type="match status" value="1"/>
</dbReference>
<name>A0ABU2XJD3_9ACTN</name>
<dbReference type="Proteomes" id="UP001180754">
    <property type="component" value="Unassembled WGS sequence"/>
</dbReference>
<dbReference type="Pfam" id="PF09250">
    <property type="entry name" value="Prim-Pol"/>
    <property type="match status" value="1"/>
</dbReference>
<dbReference type="RefSeq" id="WP_311726080.1">
    <property type="nucleotide sequence ID" value="NZ_JAVRFD010000011.1"/>
</dbReference>